<dbReference type="GO" id="GO:0016987">
    <property type="term" value="F:sigma factor activity"/>
    <property type="evidence" value="ECO:0007669"/>
    <property type="project" value="UniProtKB-KW"/>
</dbReference>
<evidence type="ECO:0000256" key="5">
    <source>
        <dbReference type="ARBA" id="ARBA00023163"/>
    </source>
</evidence>
<dbReference type="OrthoDB" id="9780326at2"/>
<dbReference type="Gene3D" id="1.10.10.10">
    <property type="entry name" value="Winged helix-like DNA-binding domain superfamily/Winged helix DNA-binding domain"/>
    <property type="match status" value="1"/>
</dbReference>
<protein>
    <submittedName>
        <fullName evidence="8">RNA polymerase sigma factor</fullName>
    </submittedName>
</protein>
<evidence type="ECO:0000256" key="2">
    <source>
        <dbReference type="ARBA" id="ARBA00023015"/>
    </source>
</evidence>
<dbReference type="SUPFAM" id="SSF88946">
    <property type="entry name" value="Sigma2 domain of RNA polymerase sigma factors"/>
    <property type="match status" value="1"/>
</dbReference>
<keyword evidence="2" id="KW-0805">Transcription regulation</keyword>
<dbReference type="Pfam" id="PF08281">
    <property type="entry name" value="Sigma70_r4_2"/>
    <property type="match status" value="1"/>
</dbReference>
<reference evidence="8 9" key="1">
    <citation type="submission" date="2019-07" db="EMBL/GenBank/DDBJ databases">
        <title>Lentzea xizangensis sp. nov., isolated from Qinghai-Tibetan Plateau Soils.</title>
        <authorList>
            <person name="Huang J."/>
        </authorList>
    </citation>
    <scope>NUCLEOTIDE SEQUENCE [LARGE SCALE GENOMIC DNA]</scope>
    <source>
        <strain evidence="8 9">FXJ1.1311</strain>
    </source>
</reference>
<evidence type="ECO:0000313" key="8">
    <source>
        <dbReference type="EMBL" id="TWP49912.1"/>
    </source>
</evidence>
<evidence type="ECO:0000259" key="7">
    <source>
        <dbReference type="Pfam" id="PF08281"/>
    </source>
</evidence>
<evidence type="ECO:0000256" key="4">
    <source>
        <dbReference type="ARBA" id="ARBA00023125"/>
    </source>
</evidence>
<keyword evidence="4" id="KW-0238">DNA-binding</keyword>
<dbReference type="InterPro" id="IPR036388">
    <property type="entry name" value="WH-like_DNA-bd_sf"/>
</dbReference>
<dbReference type="InterPro" id="IPR007627">
    <property type="entry name" value="RNA_pol_sigma70_r2"/>
</dbReference>
<evidence type="ECO:0000259" key="6">
    <source>
        <dbReference type="Pfam" id="PF04542"/>
    </source>
</evidence>
<dbReference type="InterPro" id="IPR013325">
    <property type="entry name" value="RNA_pol_sigma_r2"/>
</dbReference>
<keyword evidence="5" id="KW-0804">Transcription</keyword>
<dbReference type="NCBIfam" id="TIGR02937">
    <property type="entry name" value="sigma70-ECF"/>
    <property type="match status" value="1"/>
</dbReference>
<feature type="domain" description="RNA polymerase sigma-70 region 2" evidence="6">
    <location>
        <begin position="39"/>
        <end position="106"/>
    </location>
</feature>
<evidence type="ECO:0000256" key="3">
    <source>
        <dbReference type="ARBA" id="ARBA00023082"/>
    </source>
</evidence>
<dbReference type="InterPro" id="IPR014284">
    <property type="entry name" value="RNA_pol_sigma-70_dom"/>
</dbReference>
<keyword evidence="3" id="KW-0731">Sigma factor</keyword>
<dbReference type="GO" id="GO:0006352">
    <property type="term" value="P:DNA-templated transcription initiation"/>
    <property type="evidence" value="ECO:0007669"/>
    <property type="project" value="InterPro"/>
</dbReference>
<dbReference type="PANTHER" id="PTHR43133:SF8">
    <property type="entry name" value="RNA POLYMERASE SIGMA FACTOR HI_1459-RELATED"/>
    <property type="match status" value="1"/>
</dbReference>
<feature type="domain" description="RNA polymerase sigma factor 70 region 4 type 2" evidence="7">
    <location>
        <begin position="134"/>
        <end position="186"/>
    </location>
</feature>
<dbReference type="CDD" id="cd06171">
    <property type="entry name" value="Sigma70_r4"/>
    <property type="match status" value="1"/>
</dbReference>
<comment type="caution">
    <text evidence="8">The sequence shown here is derived from an EMBL/GenBank/DDBJ whole genome shotgun (WGS) entry which is preliminary data.</text>
</comment>
<dbReference type="EMBL" id="VOBR01000014">
    <property type="protein sequence ID" value="TWP49912.1"/>
    <property type="molecule type" value="Genomic_DNA"/>
</dbReference>
<evidence type="ECO:0000256" key="1">
    <source>
        <dbReference type="ARBA" id="ARBA00010641"/>
    </source>
</evidence>
<dbReference type="InterPro" id="IPR013249">
    <property type="entry name" value="RNA_pol_sigma70_r4_t2"/>
</dbReference>
<name>A0A563EQN0_9PSEU</name>
<dbReference type="Pfam" id="PF04542">
    <property type="entry name" value="Sigma70_r2"/>
    <property type="match status" value="1"/>
</dbReference>
<keyword evidence="9" id="KW-1185">Reference proteome</keyword>
<proteinExistence type="inferred from homology"/>
<dbReference type="Gene3D" id="1.10.1740.10">
    <property type="match status" value="1"/>
</dbReference>
<dbReference type="GO" id="GO:0003677">
    <property type="term" value="F:DNA binding"/>
    <property type="evidence" value="ECO:0007669"/>
    <property type="project" value="UniProtKB-KW"/>
</dbReference>
<dbReference type="SUPFAM" id="SSF88659">
    <property type="entry name" value="Sigma3 and sigma4 domains of RNA polymerase sigma factors"/>
    <property type="match status" value="1"/>
</dbReference>
<evidence type="ECO:0000313" key="9">
    <source>
        <dbReference type="Proteomes" id="UP000316639"/>
    </source>
</evidence>
<organism evidence="8 9">
    <name type="scientific">Lentzea tibetensis</name>
    <dbReference type="NCBI Taxonomy" id="2591470"/>
    <lineage>
        <taxon>Bacteria</taxon>
        <taxon>Bacillati</taxon>
        <taxon>Actinomycetota</taxon>
        <taxon>Actinomycetes</taxon>
        <taxon>Pseudonocardiales</taxon>
        <taxon>Pseudonocardiaceae</taxon>
        <taxon>Lentzea</taxon>
    </lineage>
</organism>
<dbReference type="InterPro" id="IPR039425">
    <property type="entry name" value="RNA_pol_sigma-70-like"/>
</dbReference>
<dbReference type="Proteomes" id="UP000316639">
    <property type="component" value="Unassembled WGS sequence"/>
</dbReference>
<comment type="similarity">
    <text evidence="1">Belongs to the sigma-70 factor family. ECF subfamily.</text>
</comment>
<dbReference type="InterPro" id="IPR013324">
    <property type="entry name" value="RNA_pol_sigma_r3/r4-like"/>
</dbReference>
<dbReference type="AlphaFoldDB" id="A0A563EQN0"/>
<gene>
    <name evidence="8" type="ORF">FKR81_21985</name>
</gene>
<sequence length="195" mass="22012">MLRIHREPGRGSRCRKDITDDEEAVARAQRGDLDAYGVLVARYTALAHRTAYLLGAGADAADIVQEAFVKGFRKLSTFREGATFRPWLLAIVANETKNLHRARKRRNLMELRVHNTTDTVDHNDPAELVDDSRARLLQALEQLPEKDRQVVTCRYLLDLTEAETAQTLDIAKGTVKSRLSRALAKLRPLLEVARD</sequence>
<dbReference type="PANTHER" id="PTHR43133">
    <property type="entry name" value="RNA POLYMERASE ECF-TYPE SIGMA FACTO"/>
    <property type="match status" value="1"/>
</dbReference>
<accession>A0A563EQN0</accession>